<dbReference type="Proteomes" id="UP000475249">
    <property type="component" value="Unassembled WGS sequence"/>
</dbReference>
<reference evidence="2 3" key="1">
    <citation type="submission" date="2020-01" db="EMBL/GenBank/DDBJ databases">
        <title>Bacteria diversity of Porities sp.</title>
        <authorList>
            <person name="Wang G."/>
        </authorList>
    </citation>
    <scope>NUCLEOTIDE SEQUENCE [LARGE SCALE GENOMIC DNA]</scope>
    <source>
        <strain evidence="2 3">R33</strain>
    </source>
</reference>
<dbReference type="InterPro" id="IPR025665">
    <property type="entry name" value="Beta-barrel_OMP_2"/>
</dbReference>
<name>A0A6L9E6S8_9FLAO</name>
<dbReference type="Pfam" id="PF13568">
    <property type="entry name" value="OMP_b-brl_2"/>
    <property type="match status" value="1"/>
</dbReference>
<dbReference type="AlphaFoldDB" id="A0A6L9E6S8"/>
<accession>A0A6L9E6S8</accession>
<comment type="caution">
    <text evidence="2">The sequence shown here is derived from an EMBL/GenBank/DDBJ whole genome shotgun (WGS) entry which is preliminary data.</text>
</comment>
<gene>
    <name evidence="2" type="ORF">GTQ38_00185</name>
</gene>
<sequence>MRGLTVFLALLLSYGLHSQQSDSLDNEYLEDQFYVGITYNFLLGKPDGVSLRNLSYGLQGGFIKDIPLSPLRNIGLGIGLGYAVNSYYTNLVASETADGFEYAIVDDNDNPFKRNKIETHLIEMPIEFRWRNSTAADYKFWRVYAGIKLGYIVGSRSKFVSDTLKDSFYNTDTRNFQYGLMLNFGYNTFNIHAYYALNDLFDDGVTALDGQEVGLTPLRIGIIFYIL</sequence>
<keyword evidence="3" id="KW-1185">Reference proteome</keyword>
<proteinExistence type="predicted"/>
<evidence type="ECO:0000313" key="2">
    <source>
        <dbReference type="EMBL" id="NAS10400.1"/>
    </source>
</evidence>
<dbReference type="RefSeq" id="WP_161433216.1">
    <property type="nucleotide sequence ID" value="NZ_WXYO01000001.1"/>
</dbReference>
<protein>
    <submittedName>
        <fullName evidence="2">Outer membrane beta-barrel protein</fullName>
    </submittedName>
</protein>
<evidence type="ECO:0000259" key="1">
    <source>
        <dbReference type="Pfam" id="PF13568"/>
    </source>
</evidence>
<organism evidence="2 3">
    <name type="scientific">Poritiphilus flavus</name>
    <dbReference type="NCBI Taxonomy" id="2697053"/>
    <lineage>
        <taxon>Bacteria</taxon>
        <taxon>Pseudomonadati</taxon>
        <taxon>Bacteroidota</taxon>
        <taxon>Flavobacteriia</taxon>
        <taxon>Flavobacteriales</taxon>
        <taxon>Flavobacteriaceae</taxon>
        <taxon>Poritiphilus</taxon>
    </lineage>
</organism>
<evidence type="ECO:0000313" key="3">
    <source>
        <dbReference type="Proteomes" id="UP000475249"/>
    </source>
</evidence>
<feature type="domain" description="Outer membrane protein beta-barrel" evidence="1">
    <location>
        <begin position="20"/>
        <end position="202"/>
    </location>
</feature>
<dbReference type="EMBL" id="WXYO01000001">
    <property type="protein sequence ID" value="NAS10400.1"/>
    <property type="molecule type" value="Genomic_DNA"/>
</dbReference>